<dbReference type="InterPro" id="IPR047705">
    <property type="entry name" value="AimR-like"/>
</dbReference>
<evidence type="ECO:0000313" key="2">
    <source>
        <dbReference type="Proteomes" id="UP000185604"/>
    </source>
</evidence>
<reference evidence="1 2" key="1">
    <citation type="journal article" date="2016" name="Front. Microbiol.">
        <title>High-Level Heat Resistance of Spores of Bacillus amyloliquefaciens and Bacillus licheniformis Results from the Presence of a spoVA Operon in a Tn1546 Transposon.</title>
        <authorList>
            <person name="Berendsen E.M."/>
            <person name="Koning R.A."/>
            <person name="Boekhorst J."/>
            <person name="de Jong A."/>
            <person name="Kuipers O.P."/>
            <person name="Wells-Bennik M.H."/>
        </authorList>
    </citation>
    <scope>NUCLEOTIDE SEQUENCE [LARGE SCALE GENOMIC DNA]</scope>
    <source>
        <strain evidence="1 2">B4121</strain>
    </source>
</reference>
<gene>
    <name evidence="1" type="ORF">B4121_4582</name>
</gene>
<dbReference type="EMBL" id="LKPO01000029">
    <property type="protein sequence ID" value="OLF86391.1"/>
    <property type="molecule type" value="Genomic_DNA"/>
</dbReference>
<dbReference type="RefSeq" id="WP_075213372.1">
    <property type="nucleotide sequence ID" value="NZ_JARLZQ010000005.1"/>
</dbReference>
<dbReference type="Pfam" id="PF22871">
    <property type="entry name" value="AimR"/>
    <property type="match status" value="1"/>
</dbReference>
<organism evidence="1 2">
    <name type="scientific">Bacillus paralicheniformis</name>
    <dbReference type="NCBI Taxonomy" id="1648923"/>
    <lineage>
        <taxon>Bacteria</taxon>
        <taxon>Bacillati</taxon>
        <taxon>Bacillota</taxon>
        <taxon>Bacilli</taxon>
        <taxon>Bacillales</taxon>
        <taxon>Bacillaceae</taxon>
        <taxon>Bacillus</taxon>
    </lineage>
</organism>
<evidence type="ECO:0000313" key="1">
    <source>
        <dbReference type="EMBL" id="OLF86391.1"/>
    </source>
</evidence>
<comment type="caution">
    <text evidence="1">The sequence shown here is derived from an EMBL/GenBank/DDBJ whole genome shotgun (WGS) entry which is preliminary data.</text>
</comment>
<name>A0A7Z0WT52_9BACI</name>
<accession>A0A7Z0WT52</accession>
<sequence length="392" mass="45592">MGALQQDVLNCFDDLFLDFDSAASKLNIHVNQLYNFKRTGKIGFRTLLKLSQFFYKAKYHELMQEWCLKLTTTEAIKHAFEYAAIKRDIPLLEKLLKAHRMDSNLINYTQFYQVIYNYMLGEFRPQELRNYVNTLKCGKDKELKVLKDIFSCYCLYFENKYATIVEKASDIEKEIYELSDARKTFFKECYLIRLSEVFAPAYLYLKDLSKARRHAEFLFSSNLSAKTKSDGYYYMGVSFIEEDKKECLRYIRMSADEAKKTNDLRIAAEAKNTLKLVEGFYSYKEKGEIPQNLPTPKDMILGEKNLFLRYFQLIKDGTLSDLACAYSTFTQEFNFLFSSIVVGDMIDAGLDPLVAAPIKDIQLNYKGEEYFEKDFIGSFIYSSGSASGKFVN</sequence>
<dbReference type="Proteomes" id="UP000185604">
    <property type="component" value="Unassembled WGS sequence"/>
</dbReference>
<proteinExistence type="predicted"/>
<protein>
    <submittedName>
        <fullName evidence="1">Phage protein</fullName>
    </submittedName>
</protein>
<dbReference type="NCBIfam" id="NF038310">
    <property type="entry name" value="lysogeny_AimR"/>
    <property type="match status" value="1"/>
</dbReference>
<dbReference type="AlphaFoldDB" id="A0A7Z0WT52"/>